<name>A0A381TVJ3_9ZZZZ</name>
<dbReference type="InterPro" id="IPR050312">
    <property type="entry name" value="IolE/XylAMocC-like"/>
</dbReference>
<dbReference type="EMBL" id="UINC01005237">
    <property type="protein sequence ID" value="SVA20010.1"/>
    <property type="molecule type" value="Genomic_DNA"/>
</dbReference>
<dbReference type="SUPFAM" id="SSF51658">
    <property type="entry name" value="Xylose isomerase-like"/>
    <property type="match status" value="1"/>
</dbReference>
<dbReference type="PANTHER" id="PTHR12110">
    <property type="entry name" value="HYDROXYPYRUVATE ISOMERASE"/>
    <property type="match status" value="1"/>
</dbReference>
<sequence>MEKIMPRLKYPLAVPVKAGLKTINLFELRAETSLRDNVNDFREYADVLYSAHAPTTIGEERLNIAATDSDFRNECILVFKDYIDRCAMFPNIGQINMHFGLKNWVSETQPRGQKGDYETHIESIRTLSDYARTSGIEIVLENLNCYWALNNISDDTDFAQVNWDNSNEAFGMNPEEWIEMCLDVDRDNVQLCLDTSHVSTYGHRFPEEERAGKIEAFLNRPDLITHVHWSDNYLYDVRGRNDSHLSVGKGSIPTDFHRRVKALEATILLEHFYTKEELHEELEYIERL</sequence>
<dbReference type="Gene3D" id="3.20.20.150">
    <property type="entry name" value="Divalent-metal-dependent TIM barrel enzymes"/>
    <property type="match status" value="1"/>
</dbReference>
<reference evidence="2" key="1">
    <citation type="submission" date="2018-05" db="EMBL/GenBank/DDBJ databases">
        <authorList>
            <person name="Lanie J.A."/>
            <person name="Ng W.-L."/>
            <person name="Kazmierczak K.M."/>
            <person name="Andrzejewski T.M."/>
            <person name="Davidsen T.M."/>
            <person name="Wayne K.J."/>
            <person name="Tettelin H."/>
            <person name="Glass J.I."/>
            <person name="Rusch D."/>
            <person name="Podicherti R."/>
            <person name="Tsui H.-C.T."/>
            <person name="Winkler M.E."/>
        </authorList>
    </citation>
    <scope>NUCLEOTIDE SEQUENCE</scope>
</reference>
<evidence type="ECO:0000313" key="2">
    <source>
        <dbReference type="EMBL" id="SVA20010.1"/>
    </source>
</evidence>
<organism evidence="2">
    <name type="scientific">marine metagenome</name>
    <dbReference type="NCBI Taxonomy" id="408172"/>
    <lineage>
        <taxon>unclassified sequences</taxon>
        <taxon>metagenomes</taxon>
        <taxon>ecological metagenomes</taxon>
    </lineage>
</organism>
<protein>
    <recommendedName>
        <fullName evidence="1">Xylose isomerase-like TIM barrel domain-containing protein</fullName>
    </recommendedName>
</protein>
<dbReference type="Pfam" id="PF01261">
    <property type="entry name" value="AP_endonuc_2"/>
    <property type="match status" value="1"/>
</dbReference>
<dbReference type="PANTHER" id="PTHR12110:SF21">
    <property type="entry name" value="XYLOSE ISOMERASE-LIKE TIM BARREL DOMAIN-CONTAINING PROTEIN"/>
    <property type="match status" value="1"/>
</dbReference>
<dbReference type="InterPro" id="IPR013022">
    <property type="entry name" value="Xyl_isomerase-like_TIM-brl"/>
</dbReference>
<accession>A0A381TVJ3</accession>
<gene>
    <name evidence="2" type="ORF">METZ01_LOCUS72864</name>
</gene>
<proteinExistence type="predicted"/>
<dbReference type="AlphaFoldDB" id="A0A381TVJ3"/>
<feature type="domain" description="Xylose isomerase-like TIM barrel" evidence="1">
    <location>
        <begin position="39"/>
        <end position="286"/>
    </location>
</feature>
<evidence type="ECO:0000259" key="1">
    <source>
        <dbReference type="Pfam" id="PF01261"/>
    </source>
</evidence>
<dbReference type="InterPro" id="IPR036237">
    <property type="entry name" value="Xyl_isomerase-like_sf"/>
</dbReference>